<gene>
    <name evidence="2" type="ORF">G6F50_018040</name>
</gene>
<dbReference type="PRINTS" id="PR01798">
    <property type="entry name" value="SCOASYNTHASE"/>
</dbReference>
<dbReference type="PANTHER" id="PTHR11117">
    <property type="entry name" value="SUCCINYL-COA LIGASE SUBUNIT ALPHA"/>
    <property type="match status" value="1"/>
</dbReference>
<dbReference type="Pfam" id="PF00549">
    <property type="entry name" value="Ligase_CoA"/>
    <property type="match status" value="1"/>
</dbReference>
<dbReference type="GO" id="GO:0009361">
    <property type="term" value="C:succinate-CoA ligase complex (ADP-forming)"/>
    <property type="evidence" value="ECO:0007669"/>
    <property type="project" value="TreeGrafter"/>
</dbReference>
<comment type="caution">
    <text evidence="2">The sequence shown here is derived from an EMBL/GenBank/DDBJ whole genome shotgun (WGS) entry which is preliminary data.</text>
</comment>
<dbReference type="PANTHER" id="PTHR11117:SF2">
    <property type="entry name" value="SUCCINATE--COA LIGASE [ADP_GDP-FORMING] SUBUNIT ALPHA, MITOCHONDRIAL"/>
    <property type="match status" value="1"/>
</dbReference>
<dbReference type="InterPro" id="IPR005811">
    <property type="entry name" value="SUCC_ACL_C"/>
</dbReference>
<dbReference type="Proteomes" id="UP000740926">
    <property type="component" value="Unassembled WGS sequence"/>
</dbReference>
<feature type="domain" description="ATP-citrate synthase/succinyl-CoA ligase C-terminal" evidence="1">
    <location>
        <begin position="20"/>
        <end position="93"/>
    </location>
</feature>
<dbReference type="GO" id="GO:0004775">
    <property type="term" value="F:succinate-CoA ligase (ADP-forming) activity"/>
    <property type="evidence" value="ECO:0007669"/>
    <property type="project" value="TreeGrafter"/>
</dbReference>
<reference evidence="2 3" key="1">
    <citation type="journal article" date="2020" name="Microb. Genom.">
        <title>Genetic diversity of clinical and environmental Mucorales isolates obtained from an investigation of mucormycosis cases among solid organ transplant recipients.</title>
        <authorList>
            <person name="Nguyen M.H."/>
            <person name="Kaul D."/>
            <person name="Muto C."/>
            <person name="Cheng S.J."/>
            <person name="Richter R.A."/>
            <person name="Bruno V.M."/>
            <person name="Liu G."/>
            <person name="Beyhan S."/>
            <person name="Sundermann A.J."/>
            <person name="Mounaud S."/>
            <person name="Pasculle A.W."/>
            <person name="Nierman W.C."/>
            <person name="Driscoll E."/>
            <person name="Cumbie R."/>
            <person name="Clancy C.J."/>
            <person name="Dupont C.L."/>
        </authorList>
    </citation>
    <scope>NUCLEOTIDE SEQUENCE [LARGE SCALE GENOMIC DNA]</scope>
    <source>
        <strain evidence="2 3">GL24</strain>
    </source>
</reference>
<evidence type="ECO:0000313" key="2">
    <source>
        <dbReference type="EMBL" id="KAG1529381.1"/>
    </source>
</evidence>
<dbReference type="Gene3D" id="3.40.50.261">
    <property type="entry name" value="Succinyl-CoA synthetase domains"/>
    <property type="match status" value="1"/>
</dbReference>
<dbReference type="GO" id="GO:0006099">
    <property type="term" value="P:tricarboxylic acid cycle"/>
    <property type="evidence" value="ECO:0007669"/>
    <property type="project" value="TreeGrafter"/>
</dbReference>
<dbReference type="InterPro" id="IPR016102">
    <property type="entry name" value="Succinyl-CoA_synth-like"/>
</dbReference>
<dbReference type="GO" id="GO:0004776">
    <property type="term" value="F:succinate-CoA ligase (GDP-forming) activity"/>
    <property type="evidence" value="ECO:0007669"/>
    <property type="project" value="TreeGrafter"/>
</dbReference>
<protein>
    <recommendedName>
        <fullName evidence="1">ATP-citrate synthase/succinyl-CoA ligase C-terminal domain-containing protein</fullName>
    </recommendedName>
</protein>
<dbReference type="InterPro" id="IPR017440">
    <property type="entry name" value="Cit_synth/succinyl-CoA_lig_AS"/>
</dbReference>
<keyword evidence="3" id="KW-1185">Reference proteome</keyword>
<dbReference type="AlphaFoldDB" id="A0A9P6XND3"/>
<accession>A0A9P6XND3</accession>
<evidence type="ECO:0000259" key="1">
    <source>
        <dbReference type="Pfam" id="PF00549"/>
    </source>
</evidence>
<name>A0A9P6XND3_9FUNG</name>
<evidence type="ECO:0000313" key="3">
    <source>
        <dbReference type="Proteomes" id="UP000740926"/>
    </source>
</evidence>
<organism evidence="2 3">
    <name type="scientific">Rhizopus delemar</name>
    <dbReference type="NCBI Taxonomy" id="936053"/>
    <lineage>
        <taxon>Eukaryota</taxon>
        <taxon>Fungi</taxon>
        <taxon>Fungi incertae sedis</taxon>
        <taxon>Mucoromycota</taxon>
        <taxon>Mucoromycotina</taxon>
        <taxon>Mucoromycetes</taxon>
        <taxon>Mucorales</taxon>
        <taxon>Mucorineae</taxon>
        <taxon>Rhizopodaceae</taxon>
        <taxon>Rhizopus</taxon>
    </lineage>
</organism>
<dbReference type="PROSITE" id="PS00399">
    <property type="entry name" value="SUCCINYL_COA_LIG_2"/>
    <property type="match status" value="1"/>
</dbReference>
<dbReference type="EMBL" id="JAANIU010015350">
    <property type="protein sequence ID" value="KAG1529381.1"/>
    <property type="molecule type" value="Genomic_DNA"/>
</dbReference>
<dbReference type="SUPFAM" id="SSF52210">
    <property type="entry name" value="Succinyl-CoA synthetase domains"/>
    <property type="match status" value="1"/>
</dbReference>
<sequence>MKRSSRPPKSAWASPPASASVTEGIIMVGEIGGDAEEAGAEYIKNHVKKPVVGFIAGASAPAGKRMGHAGAIASGGKGTAEGKFAAMEAAGVVTVRSPGDLGAAIAKLVK</sequence>
<proteinExistence type="predicted"/>